<accession>A0AAD5JQK7</accession>
<dbReference type="InterPro" id="IPR012951">
    <property type="entry name" value="BBE"/>
</dbReference>
<keyword evidence="6" id="KW-1185">Reference proteome</keyword>
<keyword evidence="1" id="KW-0285">Flavoprotein</keyword>
<evidence type="ECO:0000256" key="3">
    <source>
        <dbReference type="ARBA" id="ARBA00023002"/>
    </source>
</evidence>
<evidence type="ECO:0000313" key="5">
    <source>
        <dbReference type="EMBL" id="KAI9198494.1"/>
    </source>
</evidence>
<evidence type="ECO:0000259" key="4">
    <source>
        <dbReference type="Pfam" id="PF08031"/>
    </source>
</evidence>
<sequence>MTSYVSSGPREAFLNYRDLDIGSINSSNQSSFKDTQVYGFKYFKGNFQRLVDVKAKWVSTATLVVGFDLGMVVDDLSLVVAGFGFDSDDGGGGGGSIDVSG</sequence>
<evidence type="ECO:0000313" key="6">
    <source>
        <dbReference type="Proteomes" id="UP001064489"/>
    </source>
</evidence>
<dbReference type="Proteomes" id="UP001064489">
    <property type="component" value="Chromosome 13"/>
</dbReference>
<organism evidence="5 6">
    <name type="scientific">Acer negundo</name>
    <name type="common">Box elder</name>
    <dbReference type="NCBI Taxonomy" id="4023"/>
    <lineage>
        <taxon>Eukaryota</taxon>
        <taxon>Viridiplantae</taxon>
        <taxon>Streptophyta</taxon>
        <taxon>Embryophyta</taxon>
        <taxon>Tracheophyta</taxon>
        <taxon>Spermatophyta</taxon>
        <taxon>Magnoliopsida</taxon>
        <taxon>eudicotyledons</taxon>
        <taxon>Gunneridae</taxon>
        <taxon>Pentapetalae</taxon>
        <taxon>rosids</taxon>
        <taxon>malvids</taxon>
        <taxon>Sapindales</taxon>
        <taxon>Sapindaceae</taxon>
        <taxon>Hippocastanoideae</taxon>
        <taxon>Acereae</taxon>
        <taxon>Acer</taxon>
    </lineage>
</organism>
<dbReference type="AlphaFoldDB" id="A0AAD5JQK7"/>
<dbReference type="GO" id="GO:0016491">
    <property type="term" value="F:oxidoreductase activity"/>
    <property type="evidence" value="ECO:0007669"/>
    <property type="project" value="UniProtKB-KW"/>
</dbReference>
<comment type="caution">
    <text evidence="5">The sequence shown here is derived from an EMBL/GenBank/DDBJ whole genome shotgun (WGS) entry which is preliminary data.</text>
</comment>
<gene>
    <name evidence="5" type="ORF">LWI28_016860</name>
</gene>
<name>A0AAD5JQK7_ACENE</name>
<dbReference type="Gene3D" id="3.30.465.10">
    <property type="match status" value="1"/>
</dbReference>
<reference evidence="5 6" key="1">
    <citation type="journal article" date="2022" name="Plant J.">
        <title>Strategies of tolerance reflected in two North American maple genomes.</title>
        <authorList>
            <person name="McEvoy S.L."/>
            <person name="Sezen U.U."/>
            <person name="Trouern-Trend A."/>
            <person name="McMahon S.M."/>
            <person name="Schaberg P.G."/>
            <person name="Yang J."/>
            <person name="Wegrzyn J.L."/>
            <person name="Swenson N.G."/>
        </authorList>
    </citation>
    <scope>NUCLEOTIDE SEQUENCE [LARGE SCALE GENOMIC DNA]</scope>
    <source>
        <strain evidence="5">91603</strain>
    </source>
</reference>
<feature type="domain" description="Berberine/berberine-like" evidence="4">
    <location>
        <begin position="12"/>
        <end position="57"/>
    </location>
</feature>
<evidence type="ECO:0000256" key="2">
    <source>
        <dbReference type="ARBA" id="ARBA00022827"/>
    </source>
</evidence>
<dbReference type="GO" id="GO:0050660">
    <property type="term" value="F:flavin adenine dinucleotide binding"/>
    <property type="evidence" value="ECO:0007669"/>
    <property type="project" value="InterPro"/>
</dbReference>
<proteinExistence type="predicted"/>
<keyword evidence="3" id="KW-0560">Oxidoreductase</keyword>
<dbReference type="InterPro" id="IPR016169">
    <property type="entry name" value="FAD-bd_PCMH_sub2"/>
</dbReference>
<dbReference type="EMBL" id="JAJSOW010000002">
    <property type="protein sequence ID" value="KAI9198494.1"/>
    <property type="molecule type" value="Genomic_DNA"/>
</dbReference>
<protein>
    <recommendedName>
        <fullName evidence="4">Berberine/berberine-like domain-containing protein</fullName>
    </recommendedName>
</protein>
<dbReference type="Pfam" id="PF08031">
    <property type="entry name" value="BBE"/>
    <property type="match status" value="1"/>
</dbReference>
<evidence type="ECO:0000256" key="1">
    <source>
        <dbReference type="ARBA" id="ARBA00022630"/>
    </source>
</evidence>
<dbReference type="PANTHER" id="PTHR32448">
    <property type="entry name" value="OS08G0158400 PROTEIN"/>
    <property type="match status" value="1"/>
</dbReference>
<keyword evidence="2" id="KW-0274">FAD</keyword>